<reference evidence="4" key="2">
    <citation type="submission" date="2025-08" db="UniProtKB">
        <authorList>
            <consortium name="RefSeq"/>
        </authorList>
    </citation>
    <scope>IDENTIFICATION</scope>
    <source>
        <tissue evidence="4">Leaf</tissue>
    </source>
</reference>
<dbReference type="PANTHER" id="PTHR47718">
    <property type="entry name" value="OS01G0519700 PROTEIN"/>
    <property type="match status" value="1"/>
</dbReference>
<proteinExistence type="predicted"/>
<accession>A0ABM3RJE0</accession>
<feature type="domain" description="SWIM-type" evidence="2">
    <location>
        <begin position="276"/>
        <end position="314"/>
    </location>
</feature>
<evidence type="ECO:0000259" key="2">
    <source>
        <dbReference type="PROSITE" id="PS50966"/>
    </source>
</evidence>
<dbReference type="PROSITE" id="PS50966">
    <property type="entry name" value="ZF_SWIM"/>
    <property type="match status" value="1"/>
</dbReference>
<keyword evidence="3" id="KW-1185">Reference proteome</keyword>
<reference evidence="3" key="1">
    <citation type="journal article" date="2021" name="Nat. Commun.">
        <title>Genomic analyses provide insights into spinach domestication and the genetic basis of agronomic traits.</title>
        <authorList>
            <person name="Cai X."/>
            <person name="Sun X."/>
            <person name="Xu C."/>
            <person name="Sun H."/>
            <person name="Wang X."/>
            <person name="Ge C."/>
            <person name="Zhang Z."/>
            <person name="Wang Q."/>
            <person name="Fei Z."/>
            <person name="Jiao C."/>
            <person name="Wang Q."/>
        </authorList>
    </citation>
    <scope>NUCLEOTIDE SEQUENCE [LARGE SCALE GENOMIC DNA]</scope>
    <source>
        <strain evidence="3">cv. Varoflay</strain>
    </source>
</reference>
<evidence type="ECO:0000313" key="4">
    <source>
        <dbReference type="RefSeq" id="XP_056695724.1"/>
    </source>
</evidence>
<gene>
    <name evidence="4" type="primary">LOC130470140</name>
</gene>
<sequence length="462" mass="54020">MLKASSLKLPDTLRVLRKEVGGSPMVGFTASDAYNALARAKANKLEGDDCHKLIKYFTQRNFSEVGFYYDFEHSEEDGILSFFWIDGRMKRDYEFFGDLLVFYTTYRTNKYDMICAPFVGMNHHGNNVIYILKYCEIAGEFEYHWPREMWCPAYSKNYWSDVVLSSQRCETTNKSVSHQLNKTQGLCDFYHVFMDVISEWKNKENCHDYRSCKGNIELAAVNSGLLLHARKIYTIKVYVLFEEQFLKRMVCSQEEKRGIISVVKSYYVWRPKKYLIKHEVRFNQETFAVECICQFFTEMGFLCSHSLCVYHVHCVLEIPNLYIMKRWTKAALCSHVVEDDDEKSNIVAASVWRAVVNNVIDTFARILNDDPDQSVKINLKFYFSTIPFNMLCQNDPYGGSQDSQATEEKRLENFIASARHEYVTAGVKSLKGFHLLFFPVWSGEKEHLRDEKERKTISIEHV</sequence>
<dbReference type="PANTHER" id="PTHR47718:SF17">
    <property type="entry name" value="PROTEIN FAR1-RELATED SEQUENCE 5-LIKE"/>
    <property type="match status" value="1"/>
</dbReference>
<name>A0ABM3RJE0_SPIOL</name>
<keyword evidence="1" id="KW-0862">Zinc</keyword>
<dbReference type="RefSeq" id="XP_056695724.1">
    <property type="nucleotide sequence ID" value="XM_056839746.1"/>
</dbReference>
<keyword evidence="1" id="KW-0479">Metal-binding</keyword>
<dbReference type="GeneID" id="130470140"/>
<dbReference type="Proteomes" id="UP000813463">
    <property type="component" value="Chromosome 3"/>
</dbReference>
<dbReference type="InterPro" id="IPR007527">
    <property type="entry name" value="Znf_SWIM"/>
</dbReference>
<organism evidence="3 4">
    <name type="scientific">Spinacia oleracea</name>
    <name type="common">Spinach</name>
    <dbReference type="NCBI Taxonomy" id="3562"/>
    <lineage>
        <taxon>Eukaryota</taxon>
        <taxon>Viridiplantae</taxon>
        <taxon>Streptophyta</taxon>
        <taxon>Embryophyta</taxon>
        <taxon>Tracheophyta</taxon>
        <taxon>Spermatophyta</taxon>
        <taxon>Magnoliopsida</taxon>
        <taxon>eudicotyledons</taxon>
        <taxon>Gunneridae</taxon>
        <taxon>Pentapetalae</taxon>
        <taxon>Caryophyllales</taxon>
        <taxon>Chenopodiaceae</taxon>
        <taxon>Chenopodioideae</taxon>
        <taxon>Anserineae</taxon>
        <taxon>Spinacia</taxon>
    </lineage>
</organism>
<evidence type="ECO:0000256" key="1">
    <source>
        <dbReference type="PROSITE-ProRule" id="PRU00325"/>
    </source>
</evidence>
<protein>
    <submittedName>
        <fullName evidence="4">Protein FAR1-RELATED SEQUENCE 5-like</fullName>
    </submittedName>
</protein>
<evidence type="ECO:0000313" key="3">
    <source>
        <dbReference type="Proteomes" id="UP000813463"/>
    </source>
</evidence>
<keyword evidence="1" id="KW-0863">Zinc-finger</keyword>